<dbReference type="EMBL" id="QFQD01000062">
    <property type="protein sequence ID" value="PZQ80548.1"/>
    <property type="molecule type" value="Genomic_DNA"/>
</dbReference>
<reference evidence="2 3" key="1">
    <citation type="submission" date="2017-08" db="EMBL/GenBank/DDBJ databases">
        <title>Infants hospitalized years apart are colonized by the same room-sourced microbial strains.</title>
        <authorList>
            <person name="Brooks B."/>
            <person name="Olm M.R."/>
            <person name="Firek B.A."/>
            <person name="Baker R."/>
            <person name="Thomas B.C."/>
            <person name="Morowitz M.J."/>
            <person name="Banfield J.F."/>
        </authorList>
    </citation>
    <scope>NUCLEOTIDE SEQUENCE [LARGE SCALE GENOMIC DNA]</scope>
    <source>
        <strain evidence="2">S2_005_001_R2_27</strain>
    </source>
</reference>
<dbReference type="InterPro" id="IPR010430">
    <property type="entry name" value="DUF1028"/>
</dbReference>
<feature type="chain" id="PRO_5015899042" evidence="1">
    <location>
        <begin position="28"/>
        <end position="225"/>
    </location>
</feature>
<proteinExistence type="predicted"/>
<name>A0A2W5QTR1_ANCNO</name>
<dbReference type="InterPro" id="IPR029055">
    <property type="entry name" value="Ntn_hydrolases_N"/>
</dbReference>
<dbReference type="Proteomes" id="UP000248887">
    <property type="component" value="Unassembled WGS sequence"/>
</dbReference>
<comment type="caution">
    <text evidence="2">The sequence shown here is derived from an EMBL/GenBank/DDBJ whole genome shotgun (WGS) entry which is preliminary data.</text>
</comment>
<dbReference type="Pfam" id="PF06267">
    <property type="entry name" value="DUF1028"/>
    <property type="match status" value="1"/>
</dbReference>
<keyword evidence="1" id="KW-0732">Signal</keyword>
<dbReference type="Gene3D" id="3.60.20.10">
    <property type="entry name" value="Glutamine Phosphoribosylpyrophosphate, subunit 1, domain 1"/>
    <property type="match status" value="1"/>
</dbReference>
<feature type="signal peptide" evidence="1">
    <location>
        <begin position="1"/>
        <end position="27"/>
    </location>
</feature>
<dbReference type="AlphaFoldDB" id="A0A2W5QTR1"/>
<protein>
    <submittedName>
        <fullName evidence="2">DUF1028 domain-containing protein</fullName>
    </submittedName>
</protein>
<dbReference type="SUPFAM" id="SSF56235">
    <property type="entry name" value="N-terminal nucleophile aminohydrolases (Ntn hydrolases)"/>
    <property type="match status" value="1"/>
</dbReference>
<dbReference type="PANTHER" id="PTHR39328:SF1">
    <property type="entry name" value="BLL2871 PROTEIN"/>
    <property type="match status" value="1"/>
</dbReference>
<evidence type="ECO:0000313" key="3">
    <source>
        <dbReference type="Proteomes" id="UP000248887"/>
    </source>
</evidence>
<sequence>MTFSISARCARTGMFGIAVSSSSPAVAARCAHARAGVGVVATQNITDPTLGPKGLDLLAQGLTPAEVMARFKAEAPFFDYRQVVVLGREGSAVGHSGTKTLGTHTIAYGRDVAAAGNLLSSLDVPQAMVAAFEASADAPLGDRLVAAMQAAVAAGGEEGPVHSVGMLIVDKVAWPVADLRIDWSEGDVMAEFAALWELWKPQMDAYVTRALDPSTAPSYGVPGDE</sequence>
<evidence type="ECO:0000256" key="1">
    <source>
        <dbReference type="SAM" id="SignalP"/>
    </source>
</evidence>
<evidence type="ECO:0000313" key="2">
    <source>
        <dbReference type="EMBL" id="PZQ80548.1"/>
    </source>
</evidence>
<accession>A0A2W5QTR1</accession>
<dbReference type="PANTHER" id="PTHR39328">
    <property type="entry name" value="BLL2871 PROTEIN"/>
    <property type="match status" value="1"/>
</dbReference>
<organism evidence="2 3">
    <name type="scientific">Ancylobacter novellus</name>
    <name type="common">Thiobacillus novellus</name>
    <dbReference type="NCBI Taxonomy" id="921"/>
    <lineage>
        <taxon>Bacteria</taxon>
        <taxon>Pseudomonadati</taxon>
        <taxon>Pseudomonadota</taxon>
        <taxon>Alphaproteobacteria</taxon>
        <taxon>Hyphomicrobiales</taxon>
        <taxon>Xanthobacteraceae</taxon>
        <taxon>Ancylobacter</taxon>
    </lineage>
</organism>
<gene>
    <name evidence="2" type="ORF">DI549_16785</name>
</gene>